<reference evidence="2 3" key="1">
    <citation type="submission" date="2016-04" db="EMBL/GenBank/DDBJ databases">
        <title>Complete Genome Sequence of Halotalea alkalilenta IHB B 13600.</title>
        <authorList>
            <person name="Swarnkar M.K."/>
            <person name="Sharma A."/>
            <person name="Kaushal K."/>
            <person name="Soni R."/>
            <person name="Rana S."/>
            <person name="Singh A.K."/>
            <person name="Gulati A."/>
        </authorList>
    </citation>
    <scope>NUCLEOTIDE SEQUENCE [LARGE SCALE GENOMIC DNA]</scope>
    <source>
        <strain evidence="2 3">IHB B 13600</strain>
    </source>
</reference>
<keyword evidence="2" id="KW-0347">Helicase</keyword>
<dbReference type="GO" id="GO:0004386">
    <property type="term" value="F:helicase activity"/>
    <property type="evidence" value="ECO:0007669"/>
    <property type="project" value="UniProtKB-KW"/>
</dbReference>
<dbReference type="Proteomes" id="UP000077875">
    <property type="component" value="Chromosome"/>
</dbReference>
<accession>A0A172YJN8</accession>
<keyword evidence="2" id="KW-0067">ATP-binding</keyword>
<keyword evidence="2" id="KW-0547">Nucleotide-binding</keyword>
<dbReference type="KEGG" id="haa:A5892_01780"/>
<dbReference type="AlphaFoldDB" id="A0A172YJN8"/>
<evidence type="ECO:0000259" key="1">
    <source>
        <dbReference type="Pfam" id="PF06048"/>
    </source>
</evidence>
<dbReference type="EMBL" id="CP015243">
    <property type="protein sequence ID" value="ANF59433.1"/>
    <property type="molecule type" value="Genomic_DNA"/>
</dbReference>
<organism evidence="2 3">
    <name type="scientific">Halotalea alkalilenta</name>
    <dbReference type="NCBI Taxonomy" id="376489"/>
    <lineage>
        <taxon>Bacteria</taxon>
        <taxon>Pseudomonadati</taxon>
        <taxon>Pseudomonadota</taxon>
        <taxon>Gammaproteobacteria</taxon>
        <taxon>Oceanospirillales</taxon>
        <taxon>Halomonadaceae</taxon>
        <taxon>Halotalea</taxon>
    </lineage>
</organism>
<dbReference type="RefSeq" id="WP_064124246.1">
    <property type="nucleotide sequence ID" value="NZ_CP015243.1"/>
</dbReference>
<keyword evidence="3" id="KW-1185">Reference proteome</keyword>
<name>A0A172YJN8_9GAMM</name>
<dbReference type="STRING" id="376489.A5892_01780"/>
<evidence type="ECO:0000313" key="3">
    <source>
        <dbReference type="Proteomes" id="UP000077875"/>
    </source>
</evidence>
<dbReference type="InterPro" id="IPR009270">
    <property type="entry name" value="DUF927"/>
</dbReference>
<proteinExistence type="predicted"/>
<feature type="domain" description="DUF927" evidence="1">
    <location>
        <begin position="29"/>
        <end position="298"/>
    </location>
</feature>
<dbReference type="Pfam" id="PF06048">
    <property type="entry name" value="DUF927"/>
    <property type="match status" value="1"/>
</dbReference>
<keyword evidence="2" id="KW-0378">Hydrolase</keyword>
<protein>
    <submittedName>
        <fullName evidence="2">RNA helicase</fullName>
    </submittedName>
</protein>
<sequence length="591" mass="64743">MPVERLMPPRPCFAVYTEPTTVEGKHFAAGTWYHGLKQSPGDDRGIPVDHWICAPLFVVAETVDSEDGSVGRLLRFDYRGRTVEWVMAMESLAGKGEELLRALMRQGLVVEYYQRKLIPAYIASHHRLDQVLATTTKPGWHAASGAFVLPGRIIGEAEVRYQESGRGARLFTQAGTLDAWQAEVARPCLGNPVLILSLCCALAGPLLYKVGVHGGGVHLVGDSSSGKSLAQLVAASVWGDPGVFAASWDISKGGVEIEATGRNDTILILDEIKRADPKRVQEMAYAIANGTGKGTMTREREGRPKLYWRLLALSSGERSLSEHAAISGNPAHAGAELRMVDVNAGSRRHRAFDDLHGLSGEEFHRTLTVATHGSYGHAGPVFVERLLEHDDLDRLCTRFAEIRNGFDVHNAQAGRVADRFALIALAGELAIDQALLPWQEGDALNACRQLFAEWLARVGDGNAEDRQILASIADFIDRHGDSRFSCIDSFVVVNQRAGYWELHDDQRLYLFNRAGLAEAAPGFGLDRIVKALAAAEAIAKRDAGKWQKNYRLKNGGQTRLYVIAPTRLEVFAGQEREVDRDAEHGSKNLAC</sequence>
<gene>
    <name evidence="2" type="ORF">A5892_01780</name>
</gene>
<evidence type="ECO:0000313" key="2">
    <source>
        <dbReference type="EMBL" id="ANF59433.1"/>
    </source>
</evidence>